<reference evidence="5 6" key="1">
    <citation type="submission" date="2011-07" db="EMBL/GenBank/DDBJ databases">
        <authorList>
            <person name="Harkins D.M."/>
            <person name="Madupu R."/>
            <person name="Durkin A.S."/>
            <person name="Torralba M."/>
            <person name="Methe B."/>
            <person name="Sutton G.G."/>
            <person name="Nelson K.E."/>
        </authorList>
    </citation>
    <scope>NUCLEOTIDE SEQUENCE [LARGE SCALE GENOMIC DNA]</scope>
    <source>
        <strain evidence="5 6">X</strain>
    </source>
</reference>
<dbReference type="PROSITE" id="PS50893">
    <property type="entry name" value="ABC_TRANSPORTER_2"/>
    <property type="match status" value="1"/>
</dbReference>
<dbReference type="PANTHER" id="PTHR42781">
    <property type="entry name" value="SPERMIDINE/PUTRESCINE IMPORT ATP-BINDING PROTEIN POTA"/>
    <property type="match status" value="1"/>
</dbReference>
<dbReference type="PATRIC" id="fig|997830.4.peg.1697"/>
<dbReference type="PROSITE" id="PS00211">
    <property type="entry name" value="ABC_TRANSPORTER_1"/>
    <property type="match status" value="1"/>
</dbReference>
<dbReference type="Proteomes" id="UP000003399">
    <property type="component" value="Unassembled WGS sequence"/>
</dbReference>
<dbReference type="GO" id="GO:0016887">
    <property type="term" value="F:ATP hydrolysis activity"/>
    <property type="evidence" value="ECO:0007669"/>
    <property type="project" value="InterPro"/>
</dbReference>
<keyword evidence="2" id="KW-0547">Nucleotide-binding</keyword>
<evidence type="ECO:0000256" key="3">
    <source>
        <dbReference type="ARBA" id="ARBA00022840"/>
    </source>
</evidence>
<dbReference type="SUPFAM" id="SSF52540">
    <property type="entry name" value="P-loop containing nucleoside triphosphate hydrolases"/>
    <property type="match status" value="1"/>
</dbReference>
<dbReference type="Pfam" id="PF00005">
    <property type="entry name" value="ABC_tran"/>
    <property type="match status" value="1"/>
</dbReference>
<evidence type="ECO:0000256" key="2">
    <source>
        <dbReference type="ARBA" id="ARBA00022741"/>
    </source>
</evidence>
<dbReference type="InterPro" id="IPR050093">
    <property type="entry name" value="ABC_SmlMolc_Importer"/>
</dbReference>
<dbReference type="InterPro" id="IPR003593">
    <property type="entry name" value="AAA+_ATPase"/>
</dbReference>
<proteinExistence type="predicted"/>
<dbReference type="InterPro" id="IPR003439">
    <property type="entry name" value="ABC_transporter-like_ATP-bd"/>
</dbReference>
<evidence type="ECO:0000259" key="4">
    <source>
        <dbReference type="PROSITE" id="PS50893"/>
    </source>
</evidence>
<dbReference type="eggNOG" id="COG1126">
    <property type="taxonomic scope" value="Bacteria"/>
</dbReference>
<keyword evidence="1" id="KW-0813">Transport</keyword>
<dbReference type="SMART" id="SM00382">
    <property type="entry name" value="AAA"/>
    <property type="match status" value="1"/>
</dbReference>
<dbReference type="InterPro" id="IPR027417">
    <property type="entry name" value="P-loop_NTPase"/>
</dbReference>
<dbReference type="AlphaFoldDB" id="F9PFW4"/>
<keyword evidence="3 5" id="KW-0067">ATP-binding</keyword>
<dbReference type="GO" id="GO:0005524">
    <property type="term" value="F:ATP binding"/>
    <property type="evidence" value="ECO:0007669"/>
    <property type="project" value="UniProtKB-KW"/>
</dbReference>
<evidence type="ECO:0000313" key="6">
    <source>
        <dbReference type="Proteomes" id="UP000003399"/>
    </source>
</evidence>
<evidence type="ECO:0000313" key="5">
    <source>
        <dbReference type="EMBL" id="EGV11412.1"/>
    </source>
</evidence>
<organism evidence="5 6">
    <name type="scientific">Streptococcus infantis X</name>
    <dbReference type="NCBI Taxonomy" id="997830"/>
    <lineage>
        <taxon>Bacteria</taxon>
        <taxon>Bacillati</taxon>
        <taxon>Bacillota</taxon>
        <taxon>Bacilli</taxon>
        <taxon>Lactobacillales</taxon>
        <taxon>Streptococcaceae</taxon>
        <taxon>Streptococcus</taxon>
    </lineage>
</organism>
<dbReference type="EMBL" id="AFUQ01000014">
    <property type="protein sequence ID" value="EGV11412.1"/>
    <property type="molecule type" value="Genomic_DNA"/>
</dbReference>
<dbReference type="Gene3D" id="3.40.50.300">
    <property type="entry name" value="P-loop containing nucleotide triphosphate hydrolases"/>
    <property type="match status" value="1"/>
</dbReference>
<gene>
    <name evidence="5" type="ORF">HMPREF1124_0167</name>
</gene>
<comment type="caution">
    <text evidence="5">The sequence shown here is derived from an EMBL/GenBank/DDBJ whole genome shotgun (WGS) entry which is preliminary data.</text>
</comment>
<dbReference type="PANTHER" id="PTHR42781:SF9">
    <property type="entry name" value="AMINO ACID ABC TRANSPORTER, ATP-BINDING PROTEIN-RELATED"/>
    <property type="match status" value="1"/>
</dbReference>
<name>F9PFW4_9STRE</name>
<evidence type="ECO:0000256" key="1">
    <source>
        <dbReference type="ARBA" id="ARBA00022448"/>
    </source>
</evidence>
<protein>
    <submittedName>
        <fullName evidence="5">ABC transporter, ATP-binding protein</fullName>
    </submittedName>
</protein>
<sequence length="180" mass="19804">MAIVGPSGGGKTTLLRMLAGLETIDSGEIFYNGESLPLDELEKRHLLGFVFQDFQLFPHLSVMENLILSPIKTMGMSEADAKKKAVDLLTRLGLLAHADAYPYSLSGGQKQRVALARAMMIDPEVIGYDEPTSALDPELRLEVEKLILQNRGLGMTQIVVTHDLQFAENIADQILKVEPK</sequence>
<accession>F9PFW4</accession>
<feature type="domain" description="ABC transporter" evidence="4">
    <location>
        <begin position="1"/>
        <end position="179"/>
    </location>
</feature>
<dbReference type="InterPro" id="IPR017871">
    <property type="entry name" value="ABC_transporter-like_CS"/>
</dbReference>